<gene>
    <name evidence="1" type="ORF">GCM10009118_08510</name>
</gene>
<proteinExistence type="predicted"/>
<dbReference type="Proteomes" id="UP001501126">
    <property type="component" value="Unassembled WGS sequence"/>
</dbReference>
<protein>
    <submittedName>
        <fullName evidence="1">Uncharacterized protein</fullName>
    </submittedName>
</protein>
<comment type="caution">
    <text evidence="1">The sequence shown here is derived from an EMBL/GenBank/DDBJ whole genome shotgun (WGS) entry which is preliminary data.</text>
</comment>
<keyword evidence="2" id="KW-1185">Reference proteome</keyword>
<evidence type="ECO:0000313" key="1">
    <source>
        <dbReference type="EMBL" id="GAA0874443.1"/>
    </source>
</evidence>
<sequence>MSDPIPESFYSDRSGKPIRKCVMCEKDLIASGEPYAIEKAMKRTAEGDVLTLFEMAICIPCGQKMNQRMSEHSKRVIEEYFESIHLNEKRVGLGQEDWQDKWDKVCVVTGEPLSEVTEFNLIGNFIGDRVIAGIPPVAISGEIMEQLQEKISPETRQEMDDFRDTYLGPDDPQLKALLSETQFVLL</sequence>
<dbReference type="EMBL" id="BAAAFH010000003">
    <property type="protein sequence ID" value="GAA0874443.1"/>
    <property type="molecule type" value="Genomic_DNA"/>
</dbReference>
<reference evidence="1 2" key="1">
    <citation type="journal article" date="2019" name="Int. J. Syst. Evol. Microbiol.">
        <title>The Global Catalogue of Microorganisms (GCM) 10K type strain sequencing project: providing services to taxonomists for standard genome sequencing and annotation.</title>
        <authorList>
            <consortium name="The Broad Institute Genomics Platform"/>
            <consortium name="The Broad Institute Genome Sequencing Center for Infectious Disease"/>
            <person name="Wu L."/>
            <person name="Ma J."/>
        </authorList>
    </citation>
    <scope>NUCLEOTIDE SEQUENCE [LARGE SCALE GENOMIC DNA]</scope>
    <source>
        <strain evidence="1 2">JCM 16083</strain>
    </source>
</reference>
<evidence type="ECO:0000313" key="2">
    <source>
        <dbReference type="Proteomes" id="UP001501126"/>
    </source>
</evidence>
<name>A0ABN1MNC5_9FLAO</name>
<organism evidence="1 2">
    <name type="scientific">Wandonia haliotis</name>
    <dbReference type="NCBI Taxonomy" id="574963"/>
    <lineage>
        <taxon>Bacteria</taxon>
        <taxon>Pseudomonadati</taxon>
        <taxon>Bacteroidota</taxon>
        <taxon>Flavobacteriia</taxon>
        <taxon>Flavobacteriales</taxon>
        <taxon>Crocinitomicaceae</taxon>
        <taxon>Wandonia</taxon>
    </lineage>
</organism>
<accession>A0ABN1MNC5</accession>